<protein>
    <submittedName>
        <fullName evidence="3">Gfo/Idh/MocA family oxidoreductase</fullName>
    </submittedName>
</protein>
<dbReference type="EMBL" id="WHNY01000092">
    <property type="protein sequence ID" value="NOU69415.1"/>
    <property type="molecule type" value="Genomic_DNA"/>
</dbReference>
<comment type="caution">
    <text evidence="3">The sequence shown here is derived from an EMBL/GenBank/DDBJ whole genome shotgun (WGS) entry which is preliminary data.</text>
</comment>
<dbReference type="SUPFAM" id="SSF51735">
    <property type="entry name" value="NAD(P)-binding Rossmann-fold domains"/>
    <property type="match status" value="1"/>
</dbReference>
<dbReference type="PANTHER" id="PTHR43377">
    <property type="entry name" value="BILIVERDIN REDUCTASE A"/>
    <property type="match status" value="1"/>
</dbReference>
<evidence type="ECO:0000313" key="3">
    <source>
        <dbReference type="EMBL" id="NOU69415.1"/>
    </source>
</evidence>
<evidence type="ECO:0000259" key="2">
    <source>
        <dbReference type="Pfam" id="PF22725"/>
    </source>
</evidence>
<evidence type="ECO:0000259" key="1">
    <source>
        <dbReference type="Pfam" id="PF01408"/>
    </source>
</evidence>
<reference evidence="3 4" key="1">
    <citation type="submission" date="2019-10" db="EMBL/GenBank/DDBJ databases">
        <title>Description of Paenibacillus humi sp. nov.</title>
        <authorList>
            <person name="Carlier A."/>
            <person name="Qi S."/>
        </authorList>
    </citation>
    <scope>NUCLEOTIDE SEQUENCE [LARGE SCALE GENOMIC DNA]</scope>
    <source>
        <strain evidence="3 4">LMG 31461</strain>
    </source>
</reference>
<accession>A0ABX1XLJ3</accession>
<sequence>MQVESQQDIGNTKRRIKAIVVGAGSRASQYAGYALTHPEQLHIVGIVDPNEIRRNRLGDVHQVPLTHRFSYITELLSANIQADAVINGTMDALHVETCLPLLAHGYDILLEKPIGISREEVIELLIAAKQYERKIMICHVLRYAPFYQEIRKRIASGDIGDILNIQTAEHVSYHHMSTAFVRGKWSNKEASGSTMLMAKCCHDMDLITWFKSGIRPTRVTSTGGIMHFREEQAPAGSGTRCLVDCAIETDCVYSAKKIYVEEKKWQHYAWAGIEQLGPSPTEQQMLASLQSDNPYGRCVWHCDNTVVDHQSVAIKFEDGSTATHNLVGNTAKPCRTVHIIGRKGEIRGVMEDGYFVVRKPGFHDGQDYYEERIQLDISDEMHGGGDLLLVGDFVRVLQGEGGSISTTSIEDSIYGHLVGFGADRGMDEGIWVGLDKLEEA</sequence>
<dbReference type="SUPFAM" id="SSF55347">
    <property type="entry name" value="Glyceraldehyde-3-phosphate dehydrogenase-like, C-terminal domain"/>
    <property type="match status" value="1"/>
</dbReference>
<dbReference type="Gene3D" id="3.40.50.720">
    <property type="entry name" value="NAD(P)-binding Rossmann-like Domain"/>
    <property type="match status" value="1"/>
</dbReference>
<organism evidence="3 4">
    <name type="scientific">Paenibacillus plantarum</name>
    <dbReference type="NCBI Taxonomy" id="2654975"/>
    <lineage>
        <taxon>Bacteria</taxon>
        <taxon>Bacillati</taxon>
        <taxon>Bacillota</taxon>
        <taxon>Bacilli</taxon>
        <taxon>Bacillales</taxon>
        <taxon>Paenibacillaceae</taxon>
        <taxon>Paenibacillus</taxon>
    </lineage>
</organism>
<feature type="domain" description="GFO/IDH/MocA-like oxidoreductase" evidence="2">
    <location>
        <begin position="147"/>
        <end position="224"/>
    </location>
</feature>
<gene>
    <name evidence="3" type="ORF">GC096_35955</name>
</gene>
<dbReference type="Pfam" id="PF22725">
    <property type="entry name" value="GFO_IDH_MocA_C3"/>
    <property type="match status" value="1"/>
</dbReference>
<dbReference type="PANTHER" id="PTHR43377:SF2">
    <property type="entry name" value="BINDING ROSSMANN FOLD OXIDOREDUCTASE, PUTATIVE (AFU_ORTHOLOGUE AFUA_4G00560)-RELATED"/>
    <property type="match status" value="1"/>
</dbReference>
<dbReference type="InterPro" id="IPR000683">
    <property type="entry name" value="Gfo/Idh/MocA-like_OxRdtase_N"/>
</dbReference>
<evidence type="ECO:0000313" key="4">
    <source>
        <dbReference type="Proteomes" id="UP000653578"/>
    </source>
</evidence>
<dbReference type="Proteomes" id="UP000653578">
    <property type="component" value="Unassembled WGS sequence"/>
</dbReference>
<dbReference type="InterPro" id="IPR036291">
    <property type="entry name" value="NAD(P)-bd_dom_sf"/>
</dbReference>
<name>A0ABX1XLJ3_9BACL</name>
<keyword evidence="4" id="KW-1185">Reference proteome</keyword>
<feature type="domain" description="Gfo/Idh/MocA-like oxidoreductase N-terminal" evidence="1">
    <location>
        <begin position="17"/>
        <end position="137"/>
    </location>
</feature>
<dbReference type="InterPro" id="IPR051450">
    <property type="entry name" value="Gfo/Idh/MocA_Oxidoreductases"/>
</dbReference>
<proteinExistence type="predicted"/>
<dbReference type="Gene3D" id="3.30.360.10">
    <property type="entry name" value="Dihydrodipicolinate Reductase, domain 2"/>
    <property type="match status" value="1"/>
</dbReference>
<dbReference type="Pfam" id="PF01408">
    <property type="entry name" value="GFO_IDH_MocA"/>
    <property type="match status" value="1"/>
</dbReference>
<dbReference type="InterPro" id="IPR055170">
    <property type="entry name" value="GFO_IDH_MocA-like_dom"/>
</dbReference>